<proteinExistence type="predicted"/>
<reference evidence="1" key="1">
    <citation type="journal article" date="2020" name="Stud. Mycol.">
        <title>101 Dothideomycetes genomes: a test case for predicting lifestyles and emergence of pathogens.</title>
        <authorList>
            <person name="Haridas S."/>
            <person name="Albert R."/>
            <person name="Binder M."/>
            <person name="Bloem J."/>
            <person name="Labutti K."/>
            <person name="Salamov A."/>
            <person name="Andreopoulos B."/>
            <person name="Baker S."/>
            <person name="Barry K."/>
            <person name="Bills G."/>
            <person name="Bluhm B."/>
            <person name="Cannon C."/>
            <person name="Castanera R."/>
            <person name="Culley D."/>
            <person name="Daum C."/>
            <person name="Ezra D."/>
            <person name="Gonzalez J."/>
            <person name="Henrissat B."/>
            <person name="Kuo A."/>
            <person name="Liang C."/>
            <person name="Lipzen A."/>
            <person name="Lutzoni F."/>
            <person name="Magnuson J."/>
            <person name="Mondo S."/>
            <person name="Nolan M."/>
            <person name="Ohm R."/>
            <person name="Pangilinan J."/>
            <person name="Park H.-J."/>
            <person name="Ramirez L."/>
            <person name="Alfaro M."/>
            <person name="Sun H."/>
            <person name="Tritt A."/>
            <person name="Yoshinaga Y."/>
            <person name="Zwiers L.-H."/>
            <person name="Turgeon B."/>
            <person name="Goodwin S."/>
            <person name="Spatafora J."/>
            <person name="Crous P."/>
            <person name="Grigoriev I."/>
        </authorList>
    </citation>
    <scope>NUCLEOTIDE SEQUENCE</scope>
    <source>
        <strain evidence="1">ATCC 16933</strain>
    </source>
</reference>
<dbReference type="AlphaFoldDB" id="A0A6A6P6L5"/>
<dbReference type="PANTHER" id="PTHR21310:SF37">
    <property type="entry name" value="AMINOGLYCOSIDE PHOSPHOTRANSFERASE DOMAIN-CONTAINING PROTEIN"/>
    <property type="match status" value="1"/>
</dbReference>
<dbReference type="OrthoDB" id="3645574at2759"/>
<keyword evidence="2" id="KW-1185">Reference proteome</keyword>
<dbReference type="PANTHER" id="PTHR21310">
    <property type="entry name" value="AMINOGLYCOSIDE PHOSPHOTRANSFERASE-RELATED-RELATED"/>
    <property type="match status" value="1"/>
</dbReference>
<accession>A0A6A6P6L5</accession>
<evidence type="ECO:0000313" key="1">
    <source>
        <dbReference type="EMBL" id="KAF2459630.1"/>
    </source>
</evidence>
<dbReference type="InterPro" id="IPR011009">
    <property type="entry name" value="Kinase-like_dom_sf"/>
</dbReference>
<name>A0A6A6P6L5_9PEZI</name>
<evidence type="ECO:0000313" key="2">
    <source>
        <dbReference type="Proteomes" id="UP000799766"/>
    </source>
</evidence>
<dbReference type="InterPro" id="IPR051678">
    <property type="entry name" value="AGP_Transferase"/>
</dbReference>
<dbReference type="SUPFAM" id="SSF56112">
    <property type="entry name" value="Protein kinase-like (PK-like)"/>
    <property type="match status" value="1"/>
</dbReference>
<sequence>MPATLHLLDRTITFSSAAENETDILRKVDLAGQTRKFYAYLWTHKNEIEAVTAHHLHMSRMERCVVSYQDEWIHGRFNICVPVLVMRKNGTSSRKPGTVDEKMGCEVATYVWMQDNCSEISTPHLWAFAFSDGRAVKTTVKTGYVLLDYIEPTVGTMLSNSWRQHIDDPVRRGNLLKGIARITLLLARTPMPRIRSFTFHDDGTLSLSNQPLTCPLVIMENNGASRPYISDLLNYHDNRFLHQPNAINDEDDGRSQMATKTMLQSISHHYFHRSHRNGPFVLSLTDCHQSNLLVDEDWNIKYLIDLEWVCSLPVEMCTPPTWLTGQDEYDEARKEFIRILREEGKKLLLRAQGGSSVAQHMESGWANGRFWYCRCLTSVNAMYNIFDDHIRQHYYPTELTKRMDEVISKFWSKDSEDILRKKLVDKLGYDHELRRRFGEAESKAE</sequence>
<protein>
    <recommendedName>
        <fullName evidence="3">Aminoglycoside phosphotransferase domain-containing protein</fullName>
    </recommendedName>
</protein>
<organism evidence="1 2">
    <name type="scientific">Lineolata rhizophorae</name>
    <dbReference type="NCBI Taxonomy" id="578093"/>
    <lineage>
        <taxon>Eukaryota</taxon>
        <taxon>Fungi</taxon>
        <taxon>Dikarya</taxon>
        <taxon>Ascomycota</taxon>
        <taxon>Pezizomycotina</taxon>
        <taxon>Dothideomycetes</taxon>
        <taxon>Dothideomycetes incertae sedis</taxon>
        <taxon>Lineolatales</taxon>
        <taxon>Lineolataceae</taxon>
        <taxon>Lineolata</taxon>
    </lineage>
</organism>
<dbReference type="EMBL" id="MU001675">
    <property type="protein sequence ID" value="KAF2459630.1"/>
    <property type="molecule type" value="Genomic_DNA"/>
</dbReference>
<dbReference type="Proteomes" id="UP000799766">
    <property type="component" value="Unassembled WGS sequence"/>
</dbReference>
<evidence type="ECO:0008006" key="3">
    <source>
        <dbReference type="Google" id="ProtNLM"/>
    </source>
</evidence>
<gene>
    <name evidence="1" type="ORF">BDY21DRAFT_384754</name>
</gene>